<evidence type="ECO:0000313" key="2">
    <source>
        <dbReference type="EMBL" id="KAK7007954.1"/>
    </source>
</evidence>
<dbReference type="Gene3D" id="3.30.710.10">
    <property type="entry name" value="Potassium Channel Kv1.1, Chain A"/>
    <property type="match status" value="1"/>
</dbReference>
<dbReference type="PROSITE" id="PS50097">
    <property type="entry name" value="BTB"/>
    <property type="match status" value="1"/>
</dbReference>
<dbReference type="EMBL" id="JAWWNJ010000069">
    <property type="protein sequence ID" value="KAK7007954.1"/>
    <property type="molecule type" value="Genomic_DNA"/>
</dbReference>
<gene>
    <name evidence="2" type="ORF">R3P38DRAFT_3281105</name>
</gene>
<organism evidence="2 3">
    <name type="scientific">Favolaschia claudopus</name>
    <dbReference type="NCBI Taxonomy" id="2862362"/>
    <lineage>
        <taxon>Eukaryota</taxon>
        <taxon>Fungi</taxon>
        <taxon>Dikarya</taxon>
        <taxon>Basidiomycota</taxon>
        <taxon>Agaricomycotina</taxon>
        <taxon>Agaricomycetes</taxon>
        <taxon>Agaricomycetidae</taxon>
        <taxon>Agaricales</taxon>
        <taxon>Marasmiineae</taxon>
        <taxon>Mycenaceae</taxon>
        <taxon>Favolaschia</taxon>
    </lineage>
</organism>
<evidence type="ECO:0000313" key="3">
    <source>
        <dbReference type="Proteomes" id="UP001362999"/>
    </source>
</evidence>
<keyword evidence="3" id="KW-1185">Reference proteome</keyword>
<reference evidence="2 3" key="1">
    <citation type="journal article" date="2024" name="J Genomics">
        <title>Draft genome sequencing and assembly of Favolaschia claudopus CIRM-BRFM 2984 isolated from oak limbs.</title>
        <authorList>
            <person name="Navarro D."/>
            <person name="Drula E."/>
            <person name="Chaduli D."/>
            <person name="Cazenave R."/>
            <person name="Ahrendt S."/>
            <person name="Wang J."/>
            <person name="Lipzen A."/>
            <person name="Daum C."/>
            <person name="Barry K."/>
            <person name="Grigoriev I.V."/>
            <person name="Favel A."/>
            <person name="Rosso M.N."/>
            <person name="Martin F."/>
        </authorList>
    </citation>
    <scope>NUCLEOTIDE SEQUENCE [LARGE SCALE GENOMIC DNA]</scope>
    <source>
        <strain evidence="2 3">CIRM-BRFM 2984</strain>
    </source>
</reference>
<proteinExistence type="predicted"/>
<dbReference type="AlphaFoldDB" id="A0AAW0AFU7"/>
<accession>A0AAW0AFU7</accession>
<dbReference type="InterPro" id="IPR000210">
    <property type="entry name" value="BTB/POZ_dom"/>
</dbReference>
<feature type="domain" description="BTB" evidence="1">
    <location>
        <begin position="26"/>
        <end position="113"/>
    </location>
</feature>
<evidence type="ECO:0000259" key="1">
    <source>
        <dbReference type="PROSITE" id="PS50097"/>
    </source>
</evidence>
<dbReference type="Proteomes" id="UP001362999">
    <property type="component" value="Unassembled WGS sequence"/>
</dbReference>
<protein>
    <recommendedName>
        <fullName evidence="1">BTB domain-containing protein</fullName>
    </recommendedName>
</protein>
<name>A0AAW0AFU7_9AGAR</name>
<comment type="caution">
    <text evidence="2">The sequence shown here is derived from an EMBL/GenBank/DDBJ whole genome shotgun (WGS) entry which is preliminary data.</text>
</comment>
<dbReference type="InterPro" id="IPR011333">
    <property type="entry name" value="SKP1/BTB/POZ_sf"/>
</dbReference>
<sequence>MHESFPTLDEKLDYIFSRRHPEFYFSDGTAVFELISRDCPGGVLYKLHIGLLSHRSGFFATLFSLPRNQSQSKQILSEGTVDDNPIKFPSTLSRSDVDYLLMYLYRGPSMYPMDRTLVLSQQFLVSVLKLSTFFEIEDGIQFAIREFNRLGNRLHPALQFELARCWGIDIWIPHAFRRLMLMDITELDADHVAQIGRSGYFWLTQTKAKMQALRSKIAFHVPPIVNSPECDTHDACATAWTQEWQDHVRQLIHHPENPIPCVTLLHDLRNVHVTGLCEKCQDLTVTWLWGKCLFTQEEDLFEEAVQALEKLQSEEVLREAAWDSVLQYISL</sequence>